<dbReference type="RefSeq" id="WP_090203545.1">
    <property type="nucleotide sequence ID" value="NZ_FOZM01000001.1"/>
</dbReference>
<dbReference type="STRING" id="1123755.SAMN05444714_0497"/>
<accession>A0A1I6LFP6</accession>
<keyword evidence="2" id="KW-1185">Reference proteome</keyword>
<sequence length="199" mass="22118">MAKRPLTDASLVTFEALSDLRDWLAANHSQEAGIWAVTYKKAVPDKYISTGEIVDACLSYGWVDSLVRGLDEERTMLYISPRKPGSNWSRVNKEKVARLIKDGLMTPAGEAVIARSQKDGSWTALDDVENLVIPPDLQVAFDAVTGSEQNWHAFPRSVKRGALEILLNAKRPATRAKKITQIVEDSAANRRPFQWSPKA</sequence>
<dbReference type="OrthoDB" id="9796999at2"/>
<name>A0A1I6LFP6_9RHOB</name>
<dbReference type="EMBL" id="FOZM01000001">
    <property type="protein sequence ID" value="SFS02242.1"/>
    <property type="molecule type" value="Genomic_DNA"/>
</dbReference>
<reference evidence="1 2" key="1">
    <citation type="submission" date="2016-10" db="EMBL/GenBank/DDBJ databases">
        <authorList>
            <person name="de Groot N.N."/>
        </authorList>
    </citation>
    <scope>NUCLEOTIDE SEQUENCE [LARGE SCALE GENOMIC DNA]</scope>
    <source>
        <strain evidence="1 2">DSM 29433</strain>
    </source>
</reference>
<dbReference type="Proteomes" id="UP000198926">
    <property type="component" value="Unassembled WGS sequence"/>
</dbReference>
<evidence type="ECO:0000313" key="1">
    <source>
        <dbReference type="EMBL" id="SFS02242.1"/>
    </source>
</evidence>
<dbReference type="Pfam" id="PF13376">
    <property type="entry name" value="OmdA"/>
    <property type="match status" value="1"/>
</dbReference>
<dbReference type="AlphaFoldDB" id="A0A1I6LFP6"/>
<evidence type="ECO:0000313" key="2">
    <source>
        <dbReference type="Proteomes" id="UP000198926"/>
    </source>
</evidence>
<protein>
    <submittedName>
        <fullName evidence="1">Uncharacterized conserved protein YdeI, YjbR/CyaY-like superfamily, DUF1801 family</fullName>
    </submittedName>
</protein>
<gene>
    <name evidence="1" type="ORF">SAMN05444714_0497</name>
</gene>
<organism evidence="1 2">
    <name type="scientific">Yoonia litorea</name>
    <dbReference type="NCBI Taxonomy" id="1123755"/>
    <lineage>
        <taxon>Bacteria</taxon>
        <taxon>Pseudomonadati</taxon>
        <taxon>Pseudomonadota</taxon>
        <taxon>Alphaproteobacteria</taxon>
        <taxon>Rhodobacterales</taxon>
        <taxon>Paracoccaceae</taxon>
        <taxon>Yoonia</taxon>
    </lineage>
</organism>
<proteinExistence type="predicted"/>